<proteinExistence type="predicted"/>
<evidence type="ECO:0000256" key="1">
    <source>
        <dbReference type="SAM" id="MobiDB-lite"/>
    </source>
</evidence>
<gene>
    <name evidence="3" type="ORF">FED44_14835</name>
</gene>
<reference evidence="3" key="1">
    <citation type="submission" date="2019-05" db="EMBL/GenBank/DDBJ databases">
        <title>Isolation, diversity and antifungal activity of Actinobacteria from wheat.</title>
        <authorList>
            <person name="Yu B."/>
        </authorList>
    </citation>
    <scope>NUCLEOTIDE SEQUENCE [LARGE SCALE GENOMIC DNA]</scope>
    <source>
        <strain evidence="3">NEAU-HEGS1-5</strain>
    </source>
</reference>
<feature type="compositionally biased region" description="Basic and acidic residues" evidence="1">
    <location>
        <begin position="102"/>
        <end position="112"/>
    </location>
</feature>
<feature type="chain" id="PRO_5039167083" description="DUF11 domain-containing protein" evidence="2">
    <location>
        <begin position="22"/>
        <end position="753"/>
    </location>
</feature>
<evidence type="ECO:0008006" key="5">
    <source>
        <dbReference type="Google" id="ProtNLM"/>
    </source>
</evidence>
<feature type="region of interest" description="Disordered" evidence="1">
    <location>
        <begin position="86"/>
        <end position="112"/>
    </location>
</feature>
<dbReference type="Proteomes" id="UP000309033">
    <property type="component" value="Unassembled WGS sequence"/>
</dbReference>
<keyword evidence="2" id="KW-0732">Signal</keyword>
<evidence type="ECO:0000313" key="3">
    <source>
        <dbReference type="EMBL" id="TLP59576.1"/>
    </source>
</evidence>
<name>A0A5R8Z3Q3_9ACTN</name>
<evidence type="ECO:0000256" key="2">
    <source>
        <dbReference type="SAM" id="SignalP"/>
    </source>
</evidence>
<organism evidence="3 4">
    <name type="scientific">Microbispora triticiradicis</name>
    <dbReference type="NCBI Taxonomy" id="2200763"/>
    <lineage>
        <taxon>Bacteria</taxon>
        <taxon>Bacillati</taxon>
        <taxon>Actinomycetota</taxon>
        <taxon>Actinomycetes</taxon>
        <taxon>Streptosporangiales</taxon>
        <taxon>Streptosporangiaceae</taxon>
        <taxon>Microbispora</taxon>
    </lineage>
</organism>
<dbReference type="AlphaFoldDB" id="A0A5R8Z3Q3"/>
<accession>A0A5R8Z3Q3</accession>
<feature type="signal peptide" evidence="2">
    <location>
        <begin position="1"/>
        <end position="21"/>
    </location>
</feature>
<dbReference type="EMBL" id="VANP01000005">
    <property type="protein sequence ID" value="TLP59576.1"/>
    <property type="molecule type" value="Genomic_DNA"/>
</dbReference>
<comment type="caution">
    <text evidence="3">The sequence shown here is derived from an EMBL/GenBank/DDBJ whole genome shotgun (WGS) entry which is preliminary data.</text>
</comment>
<dbReference type="OrthoDB" id="2677755at2"/>
<protein>
    <recommendedName>
        <fullName evidence="5">DUF11 domain-containing protein</fullName>
    </recommendedName>
</protein>
<evidence type="ECO:0000313" key="4">
    <source>
        <dbReference type="Proteomes" id="UP000309033"/>
    </source>
</evidence>
<keyword evidence="4" id="KW-1185">Reference proteome</keyword>
<sequence>MTRRLPAVVLLVTGLSIGAVAARAETGPGGAAAERCVPGTCFAVTAALDRAPAVGETATLTVTVSSREKAADVRVVTDLPGNLRWVRPPDGTSRGPATIGRSRLDRASRTGPMRRNERVTYVGTVTATEPGPAAVNVHVSDGRPGPGNEALAYVTVGEERSFFGMARPATATPPPTTEDAAVDAAVDAAEADTCVQGRVSHVTAEGPFQGVPRLRLQAFDRDAEGGDDLLARGETDDQGDYELCFDGSDGDESGGQDVYVKGLSFSDYWSVEDPRTRGLYTFQTPVVADVEQGGREIVNYLSPPGSTDEGAFRIFTAAHATWKAYTGWAGNPGGCWVAGAAPCRQAVILWAPDVTIADAHYTLPDDTIHLSATEQLEKMTVSHELGHFIMDYVYSDAYPPTPSCNSHFILSASSEGCAWTEGWADWLAAQTYGDTRYCWGPLDPPVELESPTWGSPGWEGSIGPDIEGRVAGALMDLADGDPRNEIYWDLSSEGPEKIVSVVRASKPNTVGEFKNALLPAVPTAGGKSNVLAALFQNTVDDVFYEPLLDRVELNRPSFWGGDFSFTTTRPTWSVVAALHVGDPANDTSLSLYKAAGATGGDVISSWMPRSDQPDFIAVDATSGPRTHLPRVSTLSAGDSYLVEFAESEGPLAPGSSTELSMESADVVEIRTADLTAGVPVTFTVTPLDGQDLDVFVMAPSATRWARPRADAKGAFTKGPSAAERLTVTPGVTGAHAVIVIQKSGSGRFRLARS</sequence>